<dbReference type="EMBL" id="CP000910">
    <property type="protein sequence ID" value="ABY23717.1"/>
    <property type="molecule type" value="Genomic_DNA"/>
</dbReference>
<name>A9WSC9_RENSM</name>
<accession>A9WSC9</accession>
<sequence>MAYYEYPAEAVIIVDRGGMAHSLALDADRVLVFGRPHGRVDFPSLRQAWLRAQKLRPQSYPLHRLPPASTLSLLNGLFEALQLEAKPARFSLPWTVQSVGSVAHPLSLGAVDRYLAELETLEHVLVQDPFGHRYSPVRHQTHRFLAPAAGFIMLCRSA</sequence>
<dbReference type="RefSeq" id="WP_012245387.1">
    <property type="nucleotide sequence ID" value="NC_010168.1"/>
</dbReference>
<organism evidence="1 2">
    <name type="scientific">Renibacterium salmoninarum (strain ATCC 33209 / DSM 20767 / JCM 11484 / NBRC 15589 / NCIMB 2235)</name>
    <dbReference type="NCBI Taxonomy" id="288705"/>
    <lineage>
        <taxon>Bacteria</taxon>
        <taxon>Bacillati</taxon>
        <taxon>Actinomycetota</taxon>
        <taxon>Actinomycetes</taxon>
        <taxon>Micrococcales</taxon>
        <taxon>Micrococcaceae</taxon>
        <taxon>Renibacterium</taxon>
    </lineage>
</organism>
<evidence type="ECO:0000313" key="2">
    <source>
        <dbReference type="Proteomes" id="UP000002007"/>
    </source>
</evidence>
<dbReference type="Proteomes" id="UP000002007">
    <property type="component" value="Chromosome"/>
</dbReference>
<keyword evidence="2" id="KW-1185">Reference proteome</keyword>
<dbReference type="eggNOG" id="ENOG50324RB">
    <property type="taxonomic scope" value="Bacteria"/>
</dbReference>
<dbReference type="HOGENOM" id="CLU_111018_0_0_11"/>
<dbReference type="AlphaFoldDB" id="A9WSC9"/>
<dbReference type="KEGG" id="rsa:RSal33209_1984"/>
<protein>
    <submittedName>
        <fullName evidence="1">Uncharacterized protein</fullName>
    </submittedName>
</protein>
<evidence type="ECO:0000313" key="1">
    <source>
        <dbReference type="EMBL" id="ABY23717.1"/>
    </source>
</evidence>
<gene>
    <name evidence="1" type="ordered locus">RSal33209_1984</name>
</gene>
<reference evidence="2" key="1">
    <citation type="journal article" date="2008" name="J. Bacteriol.">
        <title>Genome sequence of the fish pathogen Renibacterium salmoninarum suggests reductive evolution away from an environmental Arthrobacter ancestor.</title>
        <authorList>
            <person name="Wiens G.D."/>
            <person name="Rockey D.D."/>
            <person name="Wu Z."/>
            <person name="Chang J."/>
            <person name="Levy R."/>
            <person name="Crane S."/>
            <person name="Chen D.S."/>
            <person name="Capri G.R."/>
            <person name="Burnett J.R."/>
            <person name="Sudheesh P.S."/>
            <person name="Schipma M.J."/>
            <person name="Burd H."/>
            <person name="Bhattacharyya A."/>
            <person name="Rhodes L.D."/>
            <person name="Kaul R."/>
            <person name="Strom M.S."/>
        </authorList>
    </citation>
    <scope>NUCLEOTIDE SEQUENCE [LARGE SCALE GENOMIC DNA]</scope>
    <source>
        <strain evidence="2">ATCC 33209 / DSM 20767 / JCM 11484 / NBRC 15589 / NCIMB 2235</strain>
    </source>
</reference>
<proteinExistence type="predicted"/>